<dbReference type="RefSeq" id="WP_164510576.1">
    <property type="nucleotide sequence ID" value="NZ_RHNX01000034.1"/>
</dbReference>
<keyword evidence="2" id="KW-1185">Reference proteome</keyword>
<dbReference type="EMBL" id="JBHSSI010000075">
    <property type="protein sequence ID" value="MFC6261664.1"/>
    <property type="molecule type" value="Genomic_DNA"/>
</dbReference>
<organism evidence="1 2">
    <name type="scientific">Levilactobacillus fujinensis</name>
    <dbReference type="NCBI Taxonomy" id="2486024"/>
    <lineage>
        <taxon>Bacteria</taxon>
        <taxon>Bacillati</taxon>
        <taxon>Bacillota</taxon>
        <taxon>Bacilli</taxon>
        <taxon>Lactobacillales</taxon>
        <taxon>Lactobacillaceae</taxon>
        <taxon>Levilactobacillus</taxon>
    </lineage>
</organism>
<comment type="caution">
    <text evidence="1">The sequence shown here is derived from an EMBL/GenBank/DDBJ whole genome shotgun (WGS) entry which is preliminary data.</text>
</comment>
<gene>
    <name evidence="1" type="ORF">ACFP1C_12040</name>
</gene>
<evidence type="ECO:0000313" key="1">
    <source>
        <dbReference type="EMBL" id="MFC6261664.1"/>
    </source>
</evidence>
<dbReference type="Proteomes" id="UP001596283">
    <property type="component" value="Unassembled WGS sequence"/>
</dbReference>
<evidence type="ECO:0000313" key="2">
    <source>
        <dbReference type="Proteomes" id="UP001596283"/>
    </source>
</evidence>
<accession>A0ABW1TKS2</accession>
<protein>
    <submittedName>
        <fullName evidence="1">Uncharacterized protein</fullName>
    </submittedName>
</protein>
<name>A0ABW1TKS2_9LACO</name>
<proteinExistence type="predicted"/>
<reference evidence="2" key="1">
    <citation type="journal article" date="2019" name="Int. J. Syst. Evol. Microbiol.">
        <title>The Global Catalogue of Microorganisms (GCM) 10K type strain sequencing project: providing services to taxonomists for standard genome sequencing and annotation.</title>
        <authorList>
            <consortium name="The Broad Institute Genomics Platform"/>
            <consortium name="The Broad Institute Genome Sequencing Center for Infectious Disease"/>
            <person name="Wu L."/>
            <person name="Ma J."/>
        </authorList>
    </citation>
    <scope>NUCLEOTIDE SEQUENCE [LARGE SCALE GENOMIC DNA]</scope>
    <source>
        <strain evidence="2">CCM 8908</strain>
    </source>
</reference>
<sequence length="86" mass="9826">MTMLVSVLSGFHRGTTWEMPELGGFQVSQKPEFWLATSPQQAESLVAGVRPVTSRDNFYCRESNTNIFTFNLPTYLDILKQPGLWR</sequence>